<dbReference type="InterPro" id="IPR058240">
    <property type="entry name" value="rSAM_sf"/>
</dbReference>
<dbReference type="InterPro" id="IPR006638">
    <property type="entry name" value="Elp3/MiaA/NifB-like_rSAM"/>
</dbReference>
<dbReference type="PANTHER" id="PTHR43409:SF7">
    <property type="entry name" value="BLL1977 PROTEIN"/>
    <property type="match status" value="1"/>
</dbReference>
<accession>A0A833L2F8</accession>
<dbReference type="EMBL" id="WPAF01000001">
    <property type="protein sequence ID" value="KAF0135236.1"/>
    <property type="molecule type" value="Genomic_DNA"/>
</dbReference>
<protein>
    <submittedName>
        <fullName evidence="10">Radical SAM domain-containing protein</fullName>
    </submittedName>
</protein>
<dbReference type="PROSITE" id="PS51918">
    <property type="entry name" value="RADICAL_SAM"/>
    <property type="match status" value="1"/>
</dbReference>
<dbReference type="SFLD" id="SFLDS00029">
    <property type="entry name" value="Radical_SAM"/>
    <property type="match status" value="1"/>
</dbReference>
<name>A0A833L2F8_UNCSA</name>
<dbReference type="Proteomes" id="UP000488506">
    <property type="component" value="Unassembled WGS sequence"/>
</dbReference>
<evidence type="ECO:0000313" key="10">
    <source>
        <dbReference type="EMBL" id="KAF0135236.1"/>
    </source>
</evidence>
<keyword evidence="4" id="KW-0949">S-adenosyl-L-methionine</keyword>
<dbReference type="PANTHER" id="PTHR43409">
    <property type="entry name" value="ANAEROBIC MAGNESIUM-PROTOPORPHYRIN IX MONOMETHYL ESTER CYCLASE-RELATED"/>
    <property type="match status" value="1"/>
</dbReference>
<feature type="domain" description="Radical SAM core" evidence="9">
    <location>
        <begin position="188"/>
        <end position="409"/>
    </location>
</feature>
<evidence type="ECO:0000256" key="6">
    <source>
        <dbReference type="ARBA" id="ARBA00023004"/>
    </source>
</evidence>
<dbReference type="PROSITE" id="PS51332">
    <property type="entry name" value="B12_BINDING"/>
    <property type="match status" value="1"/>
</dbReference>
<reference evidence="10 11" key="1">
    <citation type="submission" date="2019-12" db="EMBL/GenBank/DDBJ databases">
        <authorList>
            <person name="Wolfe R."/>
            <person name="Danczak R."/>
            <person name="Wilkins M."/>
        </authorList>
    </citation>
    <scope>NUCLEOTIDE SEQUENCE [LARGE SCALE GENOMIC DNA]</scope>
    <source>
        <strain evidence="10">X2_MaxBin.013</strain>
    </source>
</reference>
<feature type="domain" description="B12-binding" evidence="8">
    <location>
        <begin position="2"/>
        <end position="138"/>
    </location>
</feature>
<dbReference type="SUPFAM" id="SSF102114">
    <property type="entry name" value="Radical SAM enzymes"/>
    <property type="match status" value="1"/>
</dbReference>
<evidence type="ECO:0000256" key="4">
    <source>
        <dbReference type="ARBA" id="ARBA00022691"/>
    </source>
</evidence>
<dbReference type="SMART" id="SM00729">
    <property type="entry name" value="Elp3"/>
    <property type="match status" value="1"/>
</dbReference>
<proteinExistence type="predicted"/>
<evidence type="ECO:0000256" key="2">
    <source>
        <dbReference type="ARBA" id="ARBA00022603"/>
    </source>
</evidence>
<dbReference type="SFLD" id="SFLDG01123">
    <property type="entry name" value="methyltransferase_(Class_B)"/>
    <property type="match status" value="1"/>
</dbReference>
<evidence type="ECO:0000256" key="7">
    <source>
        <dbReference type="ARBA" id="ARBA00023014"/>
    </source>
</evidence>
<dbReference type="Pfam" id="PF02310">
    <property type="entry name" value="B12-binding"/>
    <property type="match status" value="1"/>
</dbReference>
<dbReference type="InterPro" id="IPR034466">
    <property type="entry name" value="Methyltransferase_Class_B"/>
</dbReference>
<dbReference type="CDD" id="cd01335">
    <property type="entry name" value="Radical_SAM"/>
    <property type="match status" value="1"/>
</dbReference>
<keyword evidence="2" id="KW-0489">Methyltransferase</keyword>
<dbReference type="Pfam" id="PF04055">
    <property type="entry name" value="Radical_SAM"/>
    <property type="match status" value="1"/>
</dbReference>
<dbReference type="AlphaFoldDB" id="A0A833L2F8"/>
<evidence type="ECO:0000256" key="5">
    <source>
        <dbReference type="ARBA" id="ARBA00022723"/>
    </source>
</evidence>
<dbReference type="InterPro" id="IPR007197">
    <property type="entry name" value="rSAM"/>
</dbReference>
<dbReference type="CDD" id="cd02068">
    <property type="entry name" value="radical_SAM_B12_BD"/>
    <property type="match status" value="1"/>
</dbReference>
<keyword evidence="7" id="KW-0411">Iron-sulfur</keyword>
<dbReference type="InterPro" id="IPR051198">
    <property type="entry name" value="BchE-like"/>
</dbReference>
<dbReference type="Gene3D" id="3.80.30.20">
    <property type="entry name" value="tm_1862 like domain"/>
    <property type="match status" value="1"/>
</dbReference>
<dbReference type="GO" id="GO:0003824">
    <property type="term" value="F:catalytic activity"/>
    <property type="evidence" value="ECO:0007669"/>
    <property type="project" value="InterPro"/>
</dbReference>
<keyword evidence="5" id="KW-0479">Metal-binding</keyword>
<dbReference type="GO" id="GO:0031419">
    <property type="term" value="F:cobalamin binding"/>
    <property type="evidence" value="ECO:0007669"/>
    <property type="project" value="InterPro"/>
</dbReference>
<evidence type="ECO:0000256" key="1">
    <source>
        <dbReference type="ARBA" id="ARBA00001966"/>
    </source>
</evidence>
<evidence type="ECO:0000256" key="3">
    <source>
        <dbReference type="ARBA" id="ARBA00022679"/>
    </source>
</evidence>
<dbReference type="Gene3D" id="3.40.50.280">
    <property type="entry name" value="Cobalamin-binding domain"/>
    <property type="match status" value="1"/>
</dbReference>
<organism evidence="10 11">
    <name type="scientific">Candidatus Saganbacteria bacterium</name>
    <dbReference type="NCBI Taxonomy" id="2575572"/>
    <lineage>
        <taxon>Bacteria</taxon>
        <taxon>Bacillati</taxon>
        <taxon>Saganbacteria</taxon>
    </lineage>
</organism>
<evidence type="ECO:0000259" key="8">
    <source>
        <dbReference type="PROSITE" id="PS51332"/>
    </source>
</evidence>
<dbReference type="GO" id="GO:0046872">
    <property type="term" value="F:metal ion binding"/>
    <property type="evidence" value="ECO:0007669"/>
    <property type="project" value="UniProtKB-KW"/>
</dbReference>
<keyword evidence="3" id="KW-0808">Transferase</keyword>
<dbReference type="InterPro" id="IPR023404">
    <property type="entry name" value="rSAM_horseshoe"/>
</dbReference>
<evidence type="ECO:0000313" key="11">
    <source>
        <dbReference type="Proteomes" id="UP000488506"/>
    </source>
</evidence>
<evidence type="ECO:0000259" key="9">
    <source>
        <dbReference type="PROSITE" id="PS51918"/>
    </source>
</evidence>
<comment type="caution">
    <text evidence="10">The sequence shown here is derived from an EMBL/GenBank/DDBJ whole genome shotgun (WGS) entry which is preliminary data.</text>
</comment>
<comment type="cofactor">
    <cofactor evidence="1">
        <name>[4Fe-4S] cluster</name>
        <dbReference type="ChEBI" id="CHEBI:49883"/>
    </cofactor>
</comment>
<dbReference type="SFLD" id="SFLDG01082">
    <property type="entry name" value="B12-binding_domain_containing"/>
    <property type="match status" value="1"/>
</dbReference>
<dbReference type="GO" id="GO:0051539">
    <property type="term" value="F:4 iron, 4 sulfur cluster binding"/>
    <property type="evidence" value="ECO:0007669"/>
    <property type="project" value="UniProtKB-KW"/>
</dbReference>
<keyword evidence="6" id="KW-0408">Iron</keyword>
<sequence length="462" mass="52776">MKVLLVVYDNDSYIHWFPHGLGYIAAVLRRSGNEVTIYNKDKYHYPESHLTDYLNENEFDVIGLGIIAGYYQYREFLSISWAINASKNKPFYILGGHGPSPEPDYFLKKARADVVVIGEGEETIVELLDALKGRRSLSDVKGIAYLQNGKLIATERRELIKNIDSIPHPAWDLFPMDYYSLIRRPHINNNERCFPVISGRGCPFNCNFCYRMDKGIRLRSPESIIEEVAILKKDYNISYIAFMDELLMSSQRRTIELCEAIIKANLNIKWSCNGRLNYASPEVLKFMKQAGCVFIGYGIECLDDNILKIMNKNLTVHQIIKGIEATFAAGISPGFNVIFGNIGEDTKTLEAGVEFLLKYDDHSELITIRPVTPYPGSPLYYYALDKGLLKGVADFYENKHINSDLLSVNFTKLSDDEFHKCLLDANTKLIENYHKHKIGEHVQGFSKLYAKKDVLFRGLRQT</sequence>
<gene>
    <name evidence="10" type="ORF">FD145_62</name>
</gene>
<dbReference type="InterPro" id="IPR006158">
    <property type="entry name" value="Cobalamin-bd"/>
</dbReference>